<comment type="catalytic activity">
    <reaction evidence="5">
        <text>a 3'-end uridylyl-uridine-RNA = a 3'-end 2',3'-cyclophospho-uridine-RNA + uridine</text>
        <dbReference type="Rhea" id="RHEA:46052"/>
        <dbReference type="Rhea" id="RHEA-COMP:17384"/>
        <dbReference type="Rhea" id="RHEA-COMP:17385"/>
        <dbReference type="ChEBI" id="CHEBI:16704"/>
        <dbReference type="ChEBI" id="CHEBI:85643"/>
        <dbReference type="ChEBI" id="CHEBI:85644"/>
    </reaction>
    <physiologicalReaction direction="left-to-right" evidence="5">
        <dbReference type="Rhea" id="RHEA:46053"/>
    </physiologicalReaction>
</comment>
<evidence type="ECO:0000256" key="1">
    <source>
        <dbReference type="ARBA" id="ARBA00022722"/>
    </source>
</evidence>
<feature type="compositionally biased region" description="Polar residues" evidence="7">
    <location>
        <begin position="1"/>
        <end position="18"/>
    </location>
</feature>
<organism evidence="8 9">
    <name type="scientific">Ladona fulva</name>
    <name type="common">Scarce chaser dragonfly</name>
    <name type="synonym">Libellula fulva</name>
    <dbReference type="NCBI Taxonomy" id="123851"/>
    <lineage>
        <taxon>Eukaryota</taxon>
        <taxon>Metazoa</taxon>
        <taxon>Ecdysozoa</taxon>
        <taxon>Arthropoda</taxon>
        <taxon>Hexapoda</taxon>
        <taxon>Insecta</taxon>
        <taxon>Pterygota</taxon>
        <taxon>Palaeoptera</taxon>
        <taxon>Odonata</taxon>
        <taxon>Epiprocta</taxon>
        <taxon>Anisoptera</taxon>
        <taxon>Libelluloidea</taxon>
        <taxon>Libellulidae</taxon>
        <taxon>Ladona</taxon>
    </lineage>
</organism>
<keyword evidence="2 6" id="KW-0378">Hydrolase</keyword>
<dbReference type="FunFam" id="3.90.1140.10:FF:000002">
    <property type="entry name" value="U6 snRNA phosphodiesterase"/>
    <property type="match status" value="1"/>
</dbReference>
<protein>
    <recommendedName>
        <fullName evidence="6">U6 snRNA phosphodiesterase</fullName>
        <ecNumber evidence="6">3.1.4.-</ecNumber>
    </recommendedName>
</protein>
<feature type="active site" description="Proton donor/acceptor" evidence="6">
    <location>
        <position position="132"/>
    </location>
</feature>
<dbReference type="PANTHER" id="PTHR13522:SF3">
    <property type="entry name" value="U6 SNRNA PHOSPHODIESTERASE 1"/>
    <property type="match status" value="1"/>
</dbReference>
<evidence type="ECO:0000256" key="6">
    <source>
        <dbReference type="HAMAP-Rule" id="MF_03040"/>
    </source>
</evidence>
<dbReference type="OrthoDB" id="49151at2759"/>
<dbReference type="GO" id="GO:0005634">
    <property type="term" value="C:nucleus"/>
    <property type="evidence" value="ECO:0007669"/>
    <property type="project" value="UniProtKB-SubCell"/>
</dbReference>
<feature type="compositionally biased region" description="Low complexity" evidence="7">
    <location>
        <begin position="56"/>
        <end position="71"/>
    </location>
</feature>
<dbReference type="InterPro" id="IPR027521">
    <property type="entry name" value="Usb1"/>
</dbReference>
<feature type="compositionally biased region" description="Basic and acidic residues" evidence="7">
    <location>
        <begin position="73"/>
        <end position="87"/>
    </location>
</feature>
<dbReference type="Gene3D" id="3.90.1140.10">
    <property type="entry name" value="Cyclic phosphodiesterase"/>
    <property type="match status" value="1"/>
</dbReference>
<dbReference type="Pfam" id="PF09749">
    <property type="entry name" value="HVSL"/>
    <property type="match status" value="1"/>
</dbReference>
<keyword evidence="3" id="KW-0456">Lyase</keyword>
<reference evidence="8" key="1">
    <citation type="submission" date="2013-04" db="EMBL/GenBank/DDBJ databases">
        <authorList>
            <person name="Qu J."/>
            <person name="Murali S.C."/>
            <person name="Bandaranaike D."/>
            <person name="Bellair M."/>
            <person name="Blankenburg K."/>
            <person name="Chao H."/>
            <person name="Dinh H."/>
            <person name="Doddapaneni H."/>
            <person name="Downs B."/>
            <person name="Dugan-Rocha S."/>
            <person name="Elkadiri S."/>
            <person name="Gnanaolivu R.D."/>
            <person name="Hernandez B."/>
            <person name="Javaid M."/>
            <person name="Jayaseelan J.C."/>
            <person name="Lee S."/>
            <person name="Li M."/>
            <person name="Ming W."/>
            <person name="Munidasa M."/>
            <person name="Muniz J."/>
            <person name="Nguyen L."/>
            <person name="Ongeri F."/>
            <person name="Osuji N."/>
            <person name="Pu L.-L."/>
            <person name="Puazo M."/>
            <person name="Qu C."/>
            <person name="Quiroz J."/>
            <person name="Raj R."/>
            <person name="Weissenberger G."/>
            <person name="Xin Y."/>
            <person name="Zou X."/>
            <person name="Han Y."/>
            <person name="Richards S."/>
            <person name="Worley K."/>
            <person name="Muzny D."/>
            <person name="Gibbs R."/>
        </authorList>
    </citation>
    <scope>NUCLEOTIDE SEQUENCE</scope>
    <source>
        <strain evidence="8">Sampled in the wild</strain>
    </source>
</reference>
<dbReference type="PANTHER" id="PTHR13522">
    <property type="entry name" value="U6 SNRNA PHOSPHODIESTERASE 1"/>
    <property type="match status" value="1"/>
</dbReference>
<feature type="region of interest" description="Disordered" evidence="7">
    <location>
        <begin position="1"/>
        <end position="87"/>
    </location>
</feature>
<dbReference type="HAMAP" id="MF_03040">
    <property type="entry name" value="USB1"/>
    <property type="match status" value="1"/>
</dbReference>
<dbReference type="AlphaFoldDB" id="A0A8K0KA28"/>
<gene>
    <name evidence="8" type="ORF">J437_LFUL000625</name>
</gene>
<sequence length="279" mass="31967">MATSKGSLSLLQNYYNSDSSDEEVPGPKVSTKRELTQEERNGDVKKMRKDEPSQRLPLPSGISSLFSSPSPTHVDDPSLHDGRQRSFPHERGNWSTYVYVPYEPTLVMNSLIDVIIALFEHDITLKKVEDLHISVTKTVVLRHHWIDPFIDSVQEAISSFSRFSIGFGSLNVLTNEEKTRTFIGFGIDIGFDKLLKVVQKMDSCLEDFKLPSFYKDPTFHMSLVWCVGDREEEIRSKMSYMELVFGQFVTAHPSEWHTEVKQLHCKCGNKNFNFPLVQE</sequence>
<feature type="compositionally biased region" description="Basic and acidic residues" evidence="7">
    <location>
        <begin position="31"/>
        <end position="53"/>
    </location>
</feature>
<comment type="similarity">
    <text evidence="6">Belongs to the 2H phosphoesterase superfamily. USB1 family.</text>
</comment>
<reference evidence="8" key="2">
    <citation type="submission" date="2017-10" db="EMBL/GenBank/DDBJ databases">
        <title>Ladona fulva Genome sequencing and assembly.</title>
        <authorList>
            <person name="Murali S."/>
            <person name="Richards S."/>
            <person name="Bandaranaike D."/>
            <person name="Bellair M."/>
            <person name="Blankenburg K."/>
            <person name="Chao H."/>
            <person name="Dinh H."/>
            <person name="Doddapaneni H."/>
            <person name="Dugan-Rocha S."/>
            <person name="Elkadiri S."/>
            <person name="Gnanaolivu R."/>
            <person name="Hernandez B."/>
            <person name="Skinner E."/>
            <person name="Javaid M."/>
            <person name="Lee S."/>
            <person name="Li M."/>
            <person name="Ming W."/>
            <person name="Munidasa M."/>
            <person name="Muniz J."/>
            <person name="Nguyen L."/>
            <person name="Hughes D."/>
            <person name="Osuji N."/>
            <person name="Pu L.-L."/>
            <person name="Puazo M."/>
            <person name="Qu C."/>
            <person name="Quiroz J."/>
            <person name="Raj R."/>
            <person name="Weissenberger G."/>
            <person name="Xin Y."/>
            <person name="Zou X."/>
            <person name="Han Y."/>
            <person name="Worley K."/>
            <person name="Muzny D."/>
            <person name="Gibbs R."/>
        </authorList>
    </citation>
    <scope>NUCLEOTIDE SEQUENCE</scope>
    <source>
        <strain evidence="8">Sampled in the wild</strain>
    </source>
</reference>
<proteinExistence type="inferred from homology"/>
<keyword evidence="9" id="KW-1185">Reference proteome</keyword>
<dbReference type="GO" id="GO:0034477">
    <property type="term" value="P:U6 snRNA 3'-end processing"/>
    <property type="evidence" value="ECO:0007669"/>
    <property type="project" value="UniProtKB-UniRule"/>
</dbReference>
<comment type="function">
    <text evidence="6">Phosphodiesterase responsible for the U6 snRNA 3' end processing. Acts as an exoribonuclease (RNase) responsible for trimming the poly(U) tract of the last nucleotides in the pre-U6 snRNA molecule, leading to the formation of mature U6 snRNA.</text>
</comment>
<keyword evidence="4 6" id="KW-0539">Nucleus</keyword>
<dbReference type="GO" id="GO:1990838">
    <property type="term" value="F:poly(U)-specific exoribonuclease activity, producing 3' uridine cyclic phosphate ends"/>
    <property type="evidence" value="ECO:0007669"/>
    <property type="project" value="UniProtKB-UniRule"/>
</dbReference>
<comment type="subcellular location">
    <subcellularLocation>
        <location evidence="6">Nucleus</location>
    </subcellularLocation>
</comment>
<accession>A0A8K0KA28</accession>
<comment type="caution">
    <text evidence="8">The sequence shown here is derived from an EMBL/GenBank/DDBJ whole genome shotgun (WGS) entry which is preliminary data.</text>
</comment>
<keyword evidence="1 6" id="KW-0540">Nuclease</keyword>
<evidence type="ECO:0000256" key="3">
    <source>
        <dbReference type="ARBA" id="ARBA00023239"/>
    </source>
</evidence>
<evidence type="ECO:0000313" key="8">
    <source>
        <dbReference type="EMBL" id="KAG8230354.1"/>
    </source>
</evidence>
<dbReference type="EMBL" id="KZ308477">
    <property type="protein sequence ID" value="KAG8230354.1"/>
    <property type="molecule type" value="Genomic_DNA"/>
</dbReference>
<evidence type="ECO:0000256" key="7">
    <source>
        <dbReference type="SAM" id="MobiDB-lite"/>
    </source>
</evidence>
<evidence type="ECO:0000256" key="2">
    <source>
        <dbReference type="ARBA" id="ARBA00022801"/>
    </source>
</evidence>
<dbReference type="GO" id="GO:0016829">
    <property type="term" value="F:lyase activity"/>
    <property type="evidence" value="ECO:0007669"/>
    <property type="project" value="UniProtKB-KW"/>
</dbReference>
<feature type="active site" description="Proton donor/acceptor" evidence="6">
    <location>
        <position position="220"/>
    </location>
</feature>
<dbReference type="EC" id="3.1.4.-" evidence="6"/>
<evidence type="ECO:0000313" key="9">
    <source>
        <dbReference type="Proteomes" id="UP000792457"/>
    </source>
</evidence>
<evidence type="ECO:0000256" key="5">
    <source>
        <dbReference type="ARBA" id="ARBA00029300"/>
    </source>
</evidence>
<dbReference type="Proteomes" id="UP000792457">
    <property type="component" value="Unassembled WGS sequence"/>
</dbReference>
<evidence type="ECO:0000256" key="4">
    <source>
        <dbReference type="ARBA" id="ARBA00023242"/>
    </source>
</evidence>
<name>A0A8K0KA28_LADFU</name>